<comment type="similarity">
    <text evidence="1 4">Belongs to the aldehyde dehydrogenase family.</text>
</comment>
<dbReference type="Proteomes" id="UP000001989">
    <property type="component" value="Chromosome"/>
</dbReference>
<dbReference type="PANTHER" id="PTHR42804:SF1">
    <property type="entry name" value="ALDEHYDE DEHYDROGENASE-RELATED"/>
    <property type="match status" value="1"/>
</dbReference>
<dbReference type="GO" id="GO:0016620">
    <property type="term" value="F:oxidoreductase activity, acting on the aldehyde or oxo group of donors, NAD or NADP as acceptor"/>
    <property type="evidence" value="ECO:0007669"/>
    <property type="project" value="InterPro"/>
</dbReference>
<dbReference type="AlphaFoldDB" id="A0A9J9LDP7"/>
<dbReference type="InterPro" id="IPR029510">
    <property type="entry name" value="Ald_DH_CS_GLU"/>
</dbReference>
<dbReference type="OrthoDB" id="9761688at2"/>
<keyword evidence="2 4" id="KW-0560">Oxidoreductase</keyword>
<evidence type="ECO:0000256" key="4">
    <source>
        <dbReference type="RuleBase" id="RU003345"/>
    </source>
</evidence>
<sequence>MNVNLRHPDRLFIGGAWVEPLDGQPISVVSPDTEEVVYTVAGAGPRDMDRAVEAARRAFDGSGWSDAQPEERIAAVERLADALDRRSAEIAEVWSRQMGALSVIAPIFTGIGTQNLRDAIAAGRRFPFETRVESQAAADARVVHEPVGVVAAITPWNVPYMLMTAKIGPALVAGCTIVMKPSPETPLEAYIIAECAEEAGLPPGVVNLVPSDREAADHLMRNPAVDKVAFTGSTAVGRQIAQVCAEQVRRCTLELGGKSAAIMLDDMSDAEAAKILTEAITTLSGQVCAMLSRALVPRHRHDGVAAAIVEEMKRVRIGHSDDPSTQMGPLATRRQLDRVERYVEIGVSEGAQVLTGGKRPAQPNRGVFFEPTLFVGVTNDMTIAREEIFGPVLCLIPYDGVDDAVRIANDSIYGLNASVLTHDAAAAAAIGRRLRAGMFAQNGLRSDFSLPMGGFKQSGIGREGGEQGLRGYLETKTMLLDAAQ</sequence>
<evidence type="ECO:0000259" key="5">
    <source>
        <dbReference type="Pfam" id="PF00171"/>
    </source>
</evidence>
<dbReference type="Gene3D" id="3.40.605.10">
    <property type="entry name" value="Aldehyde Dehydrogenase, Chain A, domain 1"/>
    <property type="match status" value="1"/>
</dbReference>
<dbReference type="InterPro" id="IPR016162">
    <property type="entry name" value="Ald_DH_N"/>
</dbReference>
<proteinExistence type="inferred from homology"/>
<dbReference type="InterPro" id="IPR016161">
    <property type="entry name" value="Ald_DH/histidinol_DH"/>
</dbReference>
<feature type="active site" evidence="3">
    <location>
        <position position="254"/>
    </location>
</feature>
<name>A0A9J9LDP7_RHIWR</name>
<feature type="domain" description="Aldehyde dehydrogenase" evidence="5">
    <location>
        <begin position="17"/>
        <end position="477"/>
    </location>
</feature>
<evidence type="ECO:0000313" key="7">
    <source>
        <dbReference type="Proteomes" id="UP000001989"/>
    </source>
</evidence>
<organism evidence="6 7">
    <name type="scientific">Rhizorhabdus wittichii (strain DSM 6014 / CCUG 31198 / JCM 15750 / NBRC 105917 / EY 4224 / RW1)</name>
    <name type="common">Sphingomonas wittichii</name>
    <dbReference type="NCBI Taxonomy" id="392499"/>
    <lineage>
        <taxon>Bacteria</taxon>
        <taxon>Pseudomonadati</taxon>
        <taxon>Pseudomonadota</taxon>
        <taxon>Alphaproteobacteria</taxon>
        <taxon>Sphingomonadales</taxon>
        <taxon>Sphingomonadaceae</taxon>
        <taxon>Rhizorhabdus</taxon>
    </lineage>
</organism>
<protein>
    <submittedName>
        <fullName evidence="6">Aldehyde dehydrogenase</fullName>
    </submittedName>
</protein>
<dbReference type="PROSITE" id="PS00687">
    <property type="entry name" value="ALDEHYDE_DEHYDR_GLU"/>
    <property type="match status" value="1"/>
</dbReference>
<dbReference type="FunFam" id="3.40.605.10:FF:000007">
    <property type="entry name" value="NAD/NADP-dependent betaine aldehyde dehydrogenase"/>
    <property type="match status" value="1"/>
</dbReference>
<dbReference type="KEGG" id="swi:Swit_1545"/>
<accession>A0A9J9LDP7</accession>
<dbReference type="CDD" id="cd07139">
    <property type="entry name" value="ALDH_AldA-Rv0768"/>
    <property type="match status" value="1"/>
</dbReference>
<evidence type="ECO:0000256" key="1">
    <source>
        <dbReference type="ARBA" id="ARBA00009986"/>
    </source>
</evidence>
<dbReference type="SUPFAM" id="SSF53720">
    <property type="entry name" value="ALDH-like"/>
    <property type="match status" value="1"/>
</dbReference>
<reference evidence="6 7" key="1">
    <citation type="journal article" date="2010" name="J. Bacteriol.">
        <title>Genome sequence of the dioxin-mineralizing bacterium Sphingomonas wittichii RW1.</title>
        <authorList>
            <person name="Miller T.R."/>
            <person name="Delcher A.L."/>
            <person name="Salzberg S.L."/>
            <person name="Saunders E."/>
            <person name="Detter J.C."/>
            <person name="Halden R.U."/>
        </authorList>
    </citation>
    <scope>NUCLEOTIDE SEQUENCE [LARGE SCALE GENOMIC DNA]</scope>
    <source>
        <strain evidence="7">DSM 6014 / CCUG 31198 / JCM 15750 / NBRC 105917 / EY 4224 / RW1</strain>
    </source>
</reference>
<evidence type="ECO:0000256" key="2">
    <source>
        <dbReference type="ARBA" id="ARBA00023002"/>
    </source>
</evidence>
<keyword evidence="7" id="KW-1185">Reference proteome</keyword>
<dbReference type="EMBL" id="CP000699">
    <property type="protein sequence ID" value="ABQ67908.1"/>
    <property type="molecule type" value="Genomic_DNA"/>
</dbReference>
<evidence type="ECO:0000256" key="3">
    <source>
        <dbReference type="PROSITE-ProRule" id="PRU10007"/>
    </source>
</evidence>
<dbReference type="InterPro" id="IPR016163">
    <property type="entry name" value="Ald_DH_C"/>
</dbReference>
<dbReference type="PANTHER" id="PTHR42804">
    <property type="entry name" value="ALDEHYDE DEHYDROGENASE"/>
    <property type="match status" value="1"/>
</dbReference>
<evidence type="ECO:0000313" key="6">
    <source>
        <dbReference type="EMBL" id="ABQ67908.1"/>
    </source>
</evidence>
<dbReference type="Gene3D" id="3.40.309.10">
    <property type="entry name" value="Aldehyde Dehydrogenase, Chain A, domain 2"/>
    <property type="match status" value="1"/>
</dbReference>
<gene>
    <name evidence="6" type="ordered locus">Swit_1545</name>
</gene>
<dbReference type="InterPro" id="IPR015590">
    <property type="entry name" value="Aldehyde_DH_dom"/>
</dbReference>
<dbReference type="Pfam" id="PF00171">
    <property type="entry name" value="Aldedh"/>
    <property type="match status" value="1"/>
</dbReference>